<dbReference type="HOGENOM" id="CLU_597643_0_0_1"/>
<evidence type="ECO:0000313" key="11">
    <source>
        <dbReference type="Proteomes" id="UP000015104"/>
    </source>
</evidence>
<reference evidence="11" key="1">
    <citation type="submission" date="2011-08" db="EMBL/GenBank/DDBJ databases">
        <authorList>
            <person name="Rombauts S."/>
        </authorList>
    </citation>
    <scope>NUCLEOTIDE SEQUENCE</scope>
    <source>
        <strain evidence="11">London</strain>
    </source>
</reference>
<protein>
    <recommendedName>
        <fullName evidence="9">Peptidase M12B domain-containing protein</fullName>
    </recommendedName>
</protein>
<dbReference type="InterPro" id="IPR001590">
    <property type="entry name" value="Peptidase_M12B"/>
</dbReference>
<dbReference type="PROSITE" id="PS50215">
    <property type="entry name" value="ADAM_MEPRO"/>
    <property type="match status" value="1"/>
</dbReference>
<keyword evidence="1" id="KW-0645">Protease</keyword>
<evidence type="ECO:0000256" key="8">
    <source>
        <dbReference type="PROSITE-ProRule" id="PRU00276"/>
    </source>
</evidence>
<evidence type="ECO:0000256" key="3">
    <source>
        <dbReference type="ARBA" id="ARBA00022801"/>
    </source>
</evidence>
<dbReference type="AlphaFoldDB" id="T1KUP3"/>
<dbReference type="eggNOG" id="KOG3538">
    <property type="taxonomic scope" value="Eukaryota"/>
</dbReference>
<dbReference type="EnsemblMetazoa" id="tetur22g00760.1">
    <property type="protein sequence ID" value="tetur22g00760.1"/>
    <property type="gene ID" value="tetur22g00760"/>
</dbReference>
<dbReference type="GO" id="GO:0031012">
    <property type="term" value="C:extracellular matrix"/>
    <property type="evidence" value="ECO:0007669"/>
    <property type="project" value="TreeGrafter"/>
</dbReference>
<keyword evidence="11" id="KW-1185">Reference proteome</keyword>
<keyword evidence="2 8" id="KW-0479">Metal-binding</keyword>
<dbReference type="GO" id="GO:0046872">
    <property type="term" value="F:metal ion binding"/>
    <property type="evidence" value="ECO:0007669"/>
    <property type="project" value="UniProtKB-KW"/>
</dbReference>
<dbReference type="GO" id="GO:0030198">
    <property type="term" value="P:extracellular matrix organization"/>
    <property type="evidence" value="ECO:0007669"/>
    <property type="project" value="TreeGrafter"/>
</dbReference>
<name>T1KUP3_TETUR</name>
<feature type="binding site" evidence="8">
    <location>
        <position position="193"/>
    </location>
    <ligand>
        <name>Zn(2+)</name>
        <dbReference type="ChEBI" id="CHEBI:29105"/>
        <note>catalytic</note>
    </ligand>
</feature>
<evidence type="ECO:0000313" key="10">
    <source>
        <dbReference type="EnsemblMetazoa" id="tetur22g00760.1"/>
    </source>
</evidence>
<evidence type="ECO:0000259" key="9">
    <source>
        <dbReference type="PROSITE" id="PS50215"/>
    </source>
</evidence>
<dbReference type="STRING" id="32264.T1KUP3"/>
<dbReference type="SUPFAM" id="SSF55486">
    <property type="entry name" value="Metalloproteases ('zincins'), catalytic domain"/>
    <property type="match status" value="1"/>
</dbReference>
<keyword evidence="3" id="KW-0378">Hydrolase</keyword>
<feature type="domain" description="Peptidase M12B" evidence="9">
    <location>
        <begin position="34"/>
        <end position="242"/>
    </location>
</feature>
<organism evidence="10 11">
    <name type="scientific">Tetranychus urticae</name>
    <name type="common">Two-spotted spider mite</name>
    <dbReference type="NCBI Taxonomy" id="32264"/>
    <lineage>
        <taxon>Eukaryota</taxon>
        <taxon>Metazoa</taxon>
        <taxon>Ecdysozoa</taxon>
        <taxon>Arthropoda</taxon>
        <taxon>Chelicerata</taxon>
        <taxon>Arachnida</taxon>
        <taxon>Acari</taxon>
        <taxon>Acariformes</taxon>
        <taxon>Trombidiformes</taxon>
        <taxon>Prostigmata</taxon>
        <taxon>Eleutherengona</taxon>
        <taxon>Raphignathae</taxon>
        <taxon>Tetranychoidea</taxon>
        <taxon>Tetranychidae</taxon>
        <taxon>Tetranychus</taxon>
    </lineage>
</organism>
<keyword evidence="7" id="KW-0325">Glycoprotein</keyword>
<evidence type="ECO:0000256" key="5">
    <source>
        <dbReference type="ARBA" id="ARBA00023049"/>
    </source>
</evidence>
<reference evidence="10" key="2">
    <citation type="submission" date="2015-06" db="UniProtKB">
        <authorList>
            <consortium name="EnsemblMetazoa"/>
        </authorList>
    </citation>
    <scope>IDENTIFICATION</scope>
</reference>
<dbReference type="Pfam" id="PF17771">
    <property type="entry name" value="ADAMTS_CR_2"/>
    <property type="match status" value="1"/>
</dbReference>
<comment type="caution">
    <text evidence="8">Lacks conserved residue(s) required for the propagation of feature annotation.</text>
</comment>
<evidence type="ECO:0000256" key="6">
    <source>
        <dbReference type="ARBA" id="ARBA00023157"/>
    </source>
</evidence>
<keyword evidence="5" id="KW-0482">Metalloprotease</keyword>
<dbReference type="Gene3D" id="3.40.1620.60">
    <property type="match status" value="1"/>
</dbReference>
<dbReference type="Pfam" id="PF01421">
    <property type="entry name" value="Reprolysin"/>
    <property type="match status" value="1"/>
</dbReference>
<dbReference type="PANTHER" id="PTHR13723">
    <property type="entry name" value="ADAMTS A DISINTEGRIN AND METALLOPROTEASE WITH THROMBOSPONDIN MOTIFS PROTEASE"/>
    <property type="match status" value="1"/>
</dbReference>
<dbReference type="InterPro" id="IPR024079">
    <property type="entry name" value="MetalloPept_cat_dom_sf"/>
</dbReference>
<dbReference type="GO" id="GO:0004222">
    <property type="term" value="F:metalloendopeptidase activity"/>
    <property type="evidence" value="ECO:0007669"/>
    <property type="project" value="InterPro"/>
</dbReference>
<evidence type="ECO:0000256" key="7">
    <source>
        <dbReference type="ARBA" id="ARBA00023180"/>
    </source>
</evidence>
<sequence>MNEEDRKKAFQEYLMINETSNEINRPKRSLAKIYTIETAIFVDSSLAQKYDGHLDDLQRLIMSIMNEVQLIYEYSSMETRIQIVITKLEILRNEGPDDAEGDIDQYLDNFCLWQAKLHRAENWAQRWDHALMLTGLDLYKDIGGGKKNKKVLGLAWVNGMCKPTYSCTLNEGKSFEASFVIAHEMGHSLGILHDGRSNNCDADKFIMSEKTGPGKINWSPCSNVYITNFLSRGHGRCLENVAMATGELDFRRLGRLPGEQFPPNIQCQLALGSQYKAYVSSKEPFNNICRELWCLSGSWATPAHPALEGSQCGPDDRRCYQGSCSSGRVKIQEAQESNINNHFNRLTSLSQSTSFNGGQLIPLNRPSSTPWNRRWNRNRTGFRPFRRKSSINPFYSLPNPGPIIYNRRRPLIDSNHASQLDSLAGMAKSIKARLMAIKVNNQLTSPILETLPTVKLQC</sequence>
<keyword evidence="4 8" id="KW-0862">Zinc</keyword>
<dbReference type="GO" id="GO:0006508">
    <property type="term" value="P:proteolysis"/>
    <property type="evidence" value="ECO:0007669"/>
    <property type="project" value="UniProtKB-KW"/>
</dbReference>
<dbReference type="InterPro" id="IPR050439">
    <property type="entry name" value="ADAMTS_ADAMTS-like"/>
</dbReference>
<proteinExistence type="predicted"/>
<feature type="active site" evidence="8">
    <location>
        <position position="184"/>
    </location>
</feature>
<feature type="binding site" evidence="8">
    <location>
        <position position="183"/>
    </location>
    <ligand>
        <name>Zn(2+)</name>
        <dbReference type="ChEBI" id="CHEBI:29105"/>
        <note>catalytic</note>
    </ligand>
</feature>
<dbReference type="PANTHER" id="PTHR13723:SF275">
    <property type="entry name" value="STALL, ISOFORM C"/>
    <property type="match status" value="1"/>
</dbReference>
<evidence type="ECO:0000256" key="2">
    <source>
        <dbReference type="ARBA" id="ARBA00022723"/>
    </source>
</evidence>
<feature type="binding site" evidence="8">
    <location>
        <position position="187"/>
    </location>
    <ligand>
        <name>Zn(2+)</name>
        <dbReference type="ChEBI" id="CHEBI:29105"/>
        <note>catalytic</note>
    </ligand>
</feature>
<dbReference type="Proteomes" id="UP000015104">
    <property type="component" value="Unassembled WGS sequence"/>
</dbReference>
<accession>T1KUP3</accession>
<dbReference type="EMBL" id="CAEY01000578">
    <property type="status" value="NOT_ANNOTATED_CDS"/>
    <property type="molecule type" value="Genomic_DNA"/>
</dbReference>
<evidence type="ECO:0000256" key="1">
    <source>
        <dbReference type="ARBA" id="ARBA00022670"/>
    </source>
</evidence>
<dbReference type="Gene3D" id="3.40.390.10">
    <property type="entry name" value="Collagenase (Catalytic Domain)"/>
    <property type="match status" value="1"/>
</dbReference>
<evidence type="ECO:0000256" key="4">
    <source>
        <dbReference type="ARBA" id="ARBA00022833"/>
    </source>
</evidence>
<keyword evidence="6" id="KW-1015">Disulfide bond</keyword>
<dbReference type="InterPro" id="IPR041645">
    <property type="entry name" value="ADAMTS_CR_2"/>
</dbReference>